<evidence type="ECO:0000313" key="3">
    <source>
        <dbReference type="Proteomes" id="UP001161423"/>
    </source>
</evidence>
<feature type="transmembrane region" description="Helical" evidence="1">
    <location>
        <begin position="20"/>
        <end position="38"/>
    </location>
</feature>
<evidence type="ECO:0000313" key="2">
    <source>
        <dbReference type="EMBL" id="GLP99104.1"/>
    </source>
</evidence>
<proteinExistence type="predicted"/>
<reference evidence="2" key="1">
    <citation type="journal article" date="2014" name="Int. J. Syst. Evol. Microbiol.">
        <title>Complete genome of a new Firmicutes species belonging to the dominant human colonic microbiota ('Ruminococcus bicirculans') reveals two chromosomes and a selective capacity to utilize plant glucans.</title>
        <authorList>
            <consortium name="NISC Comparative Sequencing Program"/>
            <person name="Wegmann U."/>
            <person name="Louis P."/>
            <person name="Goesmann A."/>
            <person name="Henrissat B."/>
            <person name="Duncan S.H."/>
            <person name="Flint H.J."/>
        </authorList>
    </citation>
    <scope>NUCLEOTIDE SEQUENCE</scope>
    <source>
        <strain evidence="2">NBRC 102424</strain>
    </source>
</reference>
<dbReference type="Proteomes" id="UP001161423">
    <property type="component" value="Unassembled WGS sequence"/>
</dbReference>
<protein>
    <submittedName>
        <fullName evidence="2">Uncharacterized protein</fullName>
    </submittedName>
</protein>
<sequence length="181" mass="21326">MSHYYSIKGLKLKAMSKKNIFLITLSLIYIAFIYVALWETADDVRDIRRLRHYEGTIQYLECYVQDAGRWGTRKRLYVEVLPKQAGLSPVKLDFGLHLRSCDEVFSITSTELVGRDFNAYFTAGSIKQLHINGKEVINFEERKRASRISALYFWPIPFAIEGLRRYMQNRRKKRLDESVKF</sequence>
<gene>
    <name evidence="2" type="ORF">GCM10007891_09580</name>
</gene>
<name>A0ABQ5TSD6_9GAMM</name>
<dbReference type="EMBL" id="BSND01000004">
    <property type="protein sequence ID" value="GLP99104.1"/>
    <property type="molecule type" value="Genomic_DNA"/>
</dbReference>
<evidence type="ECO:0000256" key="1">
    <source>
        <dbReference type="SAM" id="Phobius"/>
    </source>
</evidence>
<comment type="caution">
    <text evidence="2">The sequence shown here is derived from an EMBL/GenBank/DDBJ whole genome shotgun (WGS) entry which is preliminary data.</text>
</comment>
<keyword evidence="3" id="KW-1185">Reference proteome</keyword>
<keyword evidence="1" id="KW-0472">Membrane</keyword>
<accession>A0ABQ5TSD6</accession>
<organism evidence="2 3">
    <name type="scientific">Methylophaga thalassica</name>
    <dbReference type="NCBI Taxonomy" id="40223"/>
    <lineage>
        <taxon>Bacteria</taxon>
        <taxon>Pseudomonadati</taxon>
        <taxon>Pseudomonadota</taxon>
        <taxon>Gammaproteobacteria</taxon>
        <taxon>Thiotrichales</taxon>
        <taxon>Piscirickettsiaceae</taxon>
        <taxon>Methylophaga</taxon>
    </lineage>
</organism>
<reference evidence="2" key="2">
    <citation type="submission" date="2023-01" db="EMBL/GenBank/DDBJ databases">
        <title>Draft genome sequence of Methylophaga thalassica strain NBRC 102424.</title>
        <authorList>
            <person name="Sun Q."/>
            <person name="Mori K."/>
        </authorList>
    </citation>
    <scope>NUCLEOTIDE SEQUENCE</scope>
    <source>
        <strain evidence="2">NBRC 102424</strain>
    </source>
</reference>
<keyword evidence="1" id="KW-1133">Transmembrane helix</keyword>
<keyword evidence="1" id="KW-0812">Transmembrane</keyword>